<evidence type="ECO:0000256" key="2">
    <source>
        <dbReference type="ARBA" id="ARBA00004167"/>
    </source>
</evidence>
<evidence type="ECO:0000256" key="15">
    <source>
        <dbReference type="RuleBase" id="RU000461"/>
    </source>
</evidence>
<proteinExistence type="inferred from homology"/>
<dbReference type="InterPro" id="IPR017972">
    <property type="entry name" value="Cyt_P450_CS"/>
</dbReference>
<accession>A0A4S8LD69</accession>
<dbReference type="CDD" id="cd11065">
    <property type="entry name" value="CYP64-like"/>
    <property type="match status" value="1"/>
</dbReference>
<evidence type="ECO:0000313" key="17">
    <source>
        <dbReference type="EMBL" id="THU86670.1"/>
    </source>
</evidence>
<dbReference type="GO" id="GO:0020037">
    <property type="term" value="F:heme binding"/>
    <property type="evidence" value="ECO:0007669"/>
    <property type="project" value="InterPro"/>
</dbReference>
<dbReference type="InterPro" id="IPR050364">
    <property type="entry name" value="Cytochrome_P450_fung"/>
</dbReference>
<keyword evidence="9 15" id="KW-0560">Oxidoreductase</keyword>
<dbReference type="InterPro" id="IPR002401">
    <property type="entry name" value="Cyt_P450_E_grp-I"/>
</dbReference>
<dbReference type="AlphaFoldDB" id="A0A4S8LD69"/>
<keyword evidence="10 14" id="KW-0408">Iron</keyword>
<evidence type="ECO:0000256" key="12">
    <source>
        <dbReference type="ARBA" id="ARBA00023136"/>
    </source>
</evidence>
<evidence type="ECO:0000256" key="13">
    <source>
        <dbReference type="ARBA" id="ARBA00023180"/>
    </source>
</evidence>
<dbReference type="PANTHER" id="PTHR46300:SF2">
    <property type="entry name" value="CYTOCHROME P450 MONOOXYGENASE ALNH-RELATED"/>
    <property type="match status" value="1"/>
</dbReference>
<dbReference type="EMBL" id="ML179486">
    <property type="protein sequence ID" value="THU86670.1"/>
    <property type="molecule type" value="Genomic_DNA"/>
</dbReference>
<dbReference type="Proteomes" id="UP000297245">
    <property type="component" value="Unassembled WGS sequence"/>
</dbReference>
<dbReference type="OrthoDB" id="2789670at2759"/>
<keyword evidence="11 15" id="KW-0503">Monooxygenase</keyword>
<dbReference type="SUPFAM" id="SSF48264">
    <property type="entry name" value="Cytochrome P450"/>
    <property type="match status" value="1"/>
</dbReference>
<name>A0A4S8LD69_DENBC</name>
<dbReference type="GO" id="GO:0005506">
    <property type="term" value="F:iron ion binding"/>
    <property type="evidence" value="ECO:0007669"/>
    <property type="project" value="InterPro"/>
</dbReference>
<evidence type="ECO:0000256" key="5">
    <source>
        <dbReference type="ARBA" id="ARBA00022617"/>
    </source>
</evidence>
<dbReference type="PANTHER" id="PTHR46300">
    <property type="entry name" value="P450, PUTATIVE (EUROFUNG)-RELATED-RELATED"/>
    <property type="match status" value="1"/>
</dbReference>
<dbReference type="PROSITE" id="PS00086">
    <property type="entry name" value="CYTOCHROME_P450"/>
    <property type="match status" value="1"/>
</dbReference>
<comment type="pathway">
    <text evidence="3">Secondary metabolite biosynthesis.</text>
</comment>
<feature type="binding site" description="axial binding residue" evidence="14">
    <location>
        <position position="435"/>
    </location>
    <ligand>
        <name>heme</name>
        <dbReference type="ChEBI" id="CHEBI:30413"/>
    </ligand>
    <ligandPart>
        <name>Fe</name>
        <dbReference type="ChEBI" id="CHEBI:18248"/>
    </ligandPart>
</feature>
<dbReference type="Gene3D" id="1.10.630.10">
    <property type="entry name" value="Cytochrome P450"/>
    <property type="match status" value="1"/>
</dbReference>
<keyword evidence="13" id="KW-0325">Glycoprotein</keyword>
<organism evidence="17 18">
    <name type="scientific">Dendrothele bispora (strain CBS 962.96)</name>
    <dbReference type="NCBI Taxonomy" id="1314807"/>
    <lineage>
        <taxon>Eukaryota</taxon>
        <taxon>Fungi</taxon>
        <taxon>Dikarya</taxon>
        <taxon>Basidiomycota</taxon>
        <taxon>Agaricomycotina</taxon>
        <taxon>Agaricomycetes</taxon>
        <taxon>Agaricomycetidae</taxon>
        <taxon>Agaricales</taxon>
        <taxon>Agaricales incertae sedis</taxon>
        <taxon>Dendrothele</taxon>
    </lineage>
</organism>
<dbReference type="GO" id="GO:0004497">
    <property type="term" value="F:monooxygenase activity"/>
    <property type="evidence" value="ECO:0007669"/>
    <property type="project" value="UniProtKB-KW"/>
</dbReference>
<dbReference type="PRINTS" id="PR00463">
    <property type="entry name" value="EP450I"/>
</dbReference>
<evidence type="ECO:0000256" key="1">
    <source>
        <dbReference type="ARBA" id="ARBA00001971"/>
    </source>
</evidence>
<comment type="subcellular location">
    <subcellularLocation>
        <location evidence="2">Membrane</location>
        <topology evidence="2">Single-pass membrane protein</topology>
    </subcellularLocation>
</comment>
<dbReference type="InterPro" id="IPR036396">
    <property type="entry name" value="Cyt_P450_sf"/>
</dbReference>
<comment type="similarity">
    <text evidence="4 15">Belongs to the cytochrome P450 family.</text>
</comment>
<evidence type="ECO:0000256" key="3">
    <source>
        <dbReference type="ARBA" id="ARBA00005179"/>
    </source>
</evidence>
<keyword evidence="6" id="KW-0812">Transmembrane</keyword>
<keyword evidence="8" id="KW-1133">Transmembrane helix</keyword>
<comment type="cofactor">
    <cofactor evidence="1 14">
        <name>heme</name>
        <dbReference type="ChEBI" id="CHEBI:30413"/>
    </cofactor>
</comment>
<dbReference type="GO" id="GO:0016020">
    <property type="term" value="C:membrane"/>
    <property type="evidence" value="ECO:0007669"/>
    <property type="project" value="UniProtKB-SubCell"/>
</dbReference>
<feature type="chain" id="PRO_5020788380" evidence="16">
    <location>
        <begin position="19"/>
        <end position="531"/>
    </location>
</feature>
<sequence length="531" mass="60090">MWTIAIACALCAWVWVRIVKIGRREPNLPPGPPTVPVLGNIHIFPTKFAFFKLTEWARKYGDIYSIKIGPKTIIVLSSMKAVKELIDQQSGLTCDRPKSYMADTMYEGLFTALMGYSELWRRLRKTMHTILTPNGAAAHQSIQAAEATQLMHDMLHSPKLYFTHIERYSTSVIASIVFGKHFTHFNCPEMEAIFKSIETGVKVLEPGAHPPIDQVPILKYIPERWAKWKRLAKRGNRLASHIYLHMLSICEQRIQRGEENGCFLEDVIKNKDQYELSRRQISFLGGALLDGGAHTTSAFLQSLVLCLTAFPDTQKKAQAEIDKVIGPDRVPQLEDFARLPYCSALINEMHRFRIVGPLGIPHATLDDGMYRGYFLPKESLIFINSWGIYHDPDVYEDPETFNPDRYLQNKFGVKAGVDVKDFRNNIIFGGGRRICPGMHVANASLALNVMNLLWAFDFSAPVDSTTGKPCVVDTFKYQEGIFYQPMPFSCTIHPRSAAKAAIIEDEFEDACITFRKFDGVPVELPSVDETF</sequence>
<evidence type="ECO:0000256" key="9">
    <source>
        <dbReference type="ARBA" id="ARBA00023002"/>
    </source>
</evidence>
<protein>
    <submittedName>
        <fullName evidence="17">Cytochrome P450</fullName>
    </submittedName>
</protein>
<keyword evidence="7 14" id="KW-0479">Metal-binding</keyword>
<evidence type="ECO:0000256" key="8">
    <source>
        <dbReference type="ARBA" id="ARBA00022989"/>
    </source>
</evidence>
<dbReference type="InterPro" id="IPR001128">
    <property type="entry name" value="Cyt_P450"/>
</dbReference>
<reference evidence="17 18" key="1">
    <citation type="journal article" date="2019" name="Nat. Ecol. Evol.">
        <title>Megaphylogeny resolves global patterns of mushroom evolution.</title>
        <authorList>
            <person name="Varga T."/>
            <person name="Krizsan K."/>
            <person name="Foldi C."/>
            <person name="Dima B."/>
            <person name="Sanchez-Garcia M."/>
            <person name="Sanchez-Ramirez S."/>
            <person name="Szollosi G.J."/>
            <person name="Szarkandi J.G."/>
            <person name="Papp V."/>
            <person name="Albert L."/>
            <person name="Andreopoulos W."/>
            <person name="Angelini C."/>
            <person name="Antonin V."/>
            <person name="Barry K.W."/>
            <person name="Bougher N.L."/>
            <person name="Buchanan P."/>
            <person name="Buyck B."/>
            <person name="Bense V."/>
            <person name="Catcheside P."/>
            <person name="Chovatia M."/>
            <person name="Cooper J."/>
            <person name="Damon W."/>
            <person name="Desjardin D."/>
            <person name="Finy P."/>
            <person name="Geml J."/>
            <person name="Haridas S."/>
            <person name="Hughes K."/>
            <person name="Justo A."/>
            <person name="Karasinski D."/>
            <person name="Kautmanova I."/>
            <person name="Kiss B."/>
            <person name="Kocsube S."/>
            <person name="Kotiranta H."/>
            <person name="LaButti K.M."/>
            <person name="Lechner B.E."/>
            <person name="Liimatainen K."/>
            <person name="Lipzen A."/>
            <person name="Lukacs Z."/>
            <person name="Mihaltcheva S."/>
            <person name="Morgado L.N."/>
            <person name="Niskanen T."/>
            <person name="Noordeloos M.E."/>
            <person name="Ohm R.A."/>
            <person name="Ortiz-Santana B."/>
            <person name="Ovrebo C."/>
            <person name="Racz N."/>
            <person name="Riley R."/>
            <person name="Savchenko A."/>
            <person name="Shiryaev A."/>
            <person name="Soop K."/>
            <person name="Spirin V."/>
            <person name="Szebenyi C."/>
            <person name="Tomsovsky M."/>
            <person name="Tulloss R.E."/>
            <person name="Uehling J."/>
            <person name="Grigoriev I.V."/>
            <person name="Vagvolgyi C."/>
            <person name="Papp T."/>
            <person name="Martin F.M."/>
            <person name="Miettinen O."/>
            <person name="Hibbett D.S."/>
            <person name="Nagy L.G."/>
        </authorList>
    </citation>
    <scope>NUCLEOTIDE SEQUENCE [LARGE SCALE GENOMIC DNA]</scope>
    <source>
        <strain evidence="17 18">CBS 962.96</strain>
    </source>
</reference>
<evidence type="ECO:0000256" key="10">
    <source>
        <dbReference type="ARBA" id="ARBA00023004"/>
    </source>
</evidence>
<evidence type="ECO:0000256" key="7">
    <source>
        <dbReference type="ARBA" id="ARBA00022723"/>
    </source>
</evidence>
<keyword evidence="18" id="KW-1185">Reference proteome</keyword>
<keyword evidence="5 14" id="KW-0349">Heme</keyword>
<evidence type="ECO:0000256" key="6">
    <source>
        <dbReference type="ARBA" id="ARBA00022692"/>
    </source>
</evidence>
<keyword evidence="16" id="KW-0732">Signal</keyword>
<feature type="signal peptide" evidence="16">
    <location>
        <begin position="1"/>
        <end position="18"/>
    </location>
</feature>
<keyword evidence="12" id="KW-0472">Membrane</keyword>
<dbReference type="Pfam" id="PF00067">
    <property type="entry name" value="p450"/>
    <property type="match status" value="1"/>
</dbReference>
<evidence type="ECO:0000256" key="16">
    <source>
        <dbReference type="SAM" id="SignalP"/>
    </source>
</evidence>
<gene>
    <name evidence="17" type="ORF">K435DRAFT_683178</name>
</gene>
<evidence type="ECO:0000256" key="4">
    <source>
        <dbReference type="ARBA" id="ARBA00010617"/>
    </source>
</evidence>
<dbReference type="GO" id="GO:0016705">
    <property type="term" value="F:oxidoreductase activity, acting on paired donors, with incorporation or reduction of molecular oxygen"/>
    <property type="evidence" value="ECO:0007669"/>
    <property type="project" value="InterPro"/>
</dbReference>
<evidence type="ECO:0000313" key="18">
    <source>
        <dbReference type="Proteomes" id="UP000297245"/>
    </source>
</evidence>
<evidence type="ECO:0000256" key="14">
    <source>
        <dbReference type="PIRSR" id="PIRSR602401-1"/>
    </source>
</evidence>
<evidence type="ECO:0000256" key="11">
    <source>
        <dbReference type="ARBA" id="ARBA00023033"/>
    </source>
</evidence>